<dbReference type="eggNOG" id="ENOG502QVMQ">
    <property type="taxonomic scope" value="Eukaryota"/>
</dbReference>
<keyword evidence="6 7" id="KW-0472">Membrane</keyword>
<dbReference type="OMA" id="ACYLYST"/>
<evidence type="ECO:0000256" key="8">
    <source>
        <dbReference type="SAM" id="MobiDB-lite"/>
    </source>
</evidence>
<feature type="transmembrane region" description="Helical" evidence="7">
    <location>
        <begin position="338"/>
        <end position="356"/>
    </location>
</feature>
<keyword evidence="4 7" id="KW-0812">Transmembrane</keyword>
<dbReference type="InterPro" id="IPR030182">
    <property type="entry name" value="PUP_plant"/>
</dbReference>
<feature type="transmembrane region" description="Helical" evidence="7">
    <location>
        <begin position="311"/>
        <end position="332"/>
    </location>
</feature>
<keyword evidence="5 7" id="KW-1133">Transmembrane helix</keyword>
<evidence type="ECO:0000256" key="5">
    <source>
        <dbReference type="ARBA" id="ARBA00022989"/>
    </source>
</evidence>
<dbReference type="GO" id="GO:0015211">
    <property type="term" value="F:purine nucleoside transmembrane transporter activity"/>
    <property type="evidence" value="ECO:0007669"/>
    <property type="project" value="UniProtKB-UniRule"/>
</dbReference>
<comment type="similarity">
    <text evidence="2 7">Belongs to the purine permeases (TC 2.A.7.14) family.</text>
</comment>
<feature type="transmembrane region" description="Helical" evidence="7">
    <location>
        <begin position="244"/>
        <end position="262"/>
    </location>
</feature>
<accession>A0A087GF47</accession>
<dbReference type="AlphaFoldDB" id="A0A087GF47"/>
<dbReference type="GO" id="GO:0005345">
    <property type="term" value="F:purine nucleobase transmembrane transporter activity"/>
    <property type="evidence" value="ECO:0007669"/>
    <property type="project" value="UniProtKB-UniRule"/>
</dbReference>
<dbReference type="InterPro" id="IPR037185">
    <property type="entry name" value="EmrE-like"/>
</dbReference>
<gene>
    <name evidence="9" type="ordered locus">AALP_Aa7g003900</name>
</gene>
<organism evidence="9 10">
    <name type="scientific">Arabis alpina</name>
    <name type="common">Alpine rock-cress</name>
    <dbReference type="NCBI Taxonomy" id="50452"/>
    <lineage>
        <taxon>Eukaryota</taxon>
        <taxon>Viridiplantae</taxon>
        <taxon>Streptophyta</taxon>
        <taxon>Embryophyta</taxon>
        <taxon>Tracheophyta</taxon>
        <taxon>Spermatophyta</taxon>
        <taxon>Magnoliopsida</taxon>
        <taxon>eudicotyledons</taxon>
        <taxon>Gunneridae</taxon>
        <taxon>Pentapetalae</taxon>
        <taxon>rosids</taxon>
        <taxon>malvids</taxon>
        <taxon>Brassicales</taxon>
        <taxon>Brassicaceae</taxon>
        <taxon>Arabideae</taxon>
        <taxon>Arabis</taxon>
    </lineage>
</organism>
<feature type="transmembrane region" description="Helical" evidence="7">
    <location>
        <begin position="117"/>
        <end position="135"/>
    </location>
</feature>
<evidence type="ECO:0000313" key="9">
    <source>
        <dbReference type="EMBL" id="KFK28499.1"/>
    </source>
</evidence>
<feature type="region of interest" description="Disordered" evidence="8">
    <location>
        <begin position="13"/>
        <end position="34"/>
    </location>
</feature>
<feature type="transmembrane region" description="Helical" evidence="7">
    <location>
        <begin position="202"/>
        <end position="224"/>
    </location>
</feature>
<feature type="transmembrane region" description="Helical" evidence="7">
    <location>
        <begin position="141"/>
        <end position="160"/>
    </location>
</feature>
<dbReference type="GO" id="GO:0016020">
    <property type="term" value="C:membrane"/>
    <property type="evidence" value="ECO:0007669"/>
    <property type="project" value="UniProtKB-SubCell"/>
</dbReference>
<protein>
    <recommendedName>
        <fullName evidence="7">Probable purine permease</fullName>
    </recommendedName>
</protein>
<dbReference type="Pfam" id="PF16913">
    <property type="entry name" value="PUNUT"/>
    <property type="match status" value="1"/>
</dbReference>
<dbReference type="PANTHER" id="PTHR31376">
    <property type="entry name" value="OS09G0467300 PROTEIN-RELATED"/>
    <property type="match status" value="1"/>
</dbReference>
<evidence type="ECO:0000256" key="2">
    <source>
        <dbReference type="ARBA" id="ARBA00006213"/>
    </source>
</evidence>
<feature type="transmembrane region" description="Helical" evidence="7">
    <location>
        <begin position="47"/>
        <end position="69"/>
    </location>
</feature>
<feature type="transmembrane region" description="Helical" evidence="7">
    <location>
        <begin position="172"/>
        <end position="190"/>
    </location>
</feature>
<evidence type="ECO:0000256" key="7">
    <source>
        <dbReference type="RuleBase" id="RU368015"/>
    </source>
</evidence>
<evidence type="ECO:0000256" key="1">
    <source>
        <dbReference type="ARBA" id="ARBA00004141"/>
    </source>
</evidence>
<dbReference type="Proteomes" id="UP000029120">
    <property type="component" value="Chromosome 7"/>
</dbReference>
<keyword evidence="3 7" id="KW-0813">Transport</keyword>
<evidence type="ECO:0000256" key="6">
    <source>
        <dbReference type="ARBA" id="ARBA00023136"/>
    </source>
</evidence>
<dbReference type="Gramene" id="KFK28499">
    <property type="protein sequence ID" value="KFK28499"/>
    <property type="gene ID" value="AALP_AA7G003900"/>
</dbReference>
<evidence type="ECO:0000313" key="10">
    <source>
        <dbReference type="Proteomes" id="UP000029120"/>
    </source>
</evidence>
<proteinExistence type="inferred from homology"/>
<sequence>MNGDQELQVIVQQGKEPNPIDQDERSPVSSSQTAISHTNTYRRWLRIALYAFFVISGQSVATILGRLYYDNGGNSKWLATVVQLVGFPVLLPYYLLLFKTHTTTHKDAETTSPWNRVLVYVVVGLLVAAACYLYSTGLQNLPVSTFSLICASQLAFNAFFSYFLNSQKLTPIILNSLFLLTISSTLLAFNNEETNSTKVTKLAYVKGFICTVGASAGFGLVLSLQQLAFRKVLKKQTFSEVMDLIIYVNLVASCVSVVGLLASGEYKTLSSEMEDYKLGKVSYVMTLVWTAITWQVFNIGGTGLIFELSALFSNAIIALGLPVVPILAVIIFHDKMNGLKVISMLLAIWGFTSYVYQHYLEHLKKSHGISTTESSERPKAEGSSGQSK</sequence>
<reference evidence="10" key="1">
    <citation type="journal article" date="2015" name="Nat. Plants">
        <title>Genome expansion of Arabis alpina linked with retrotransposition and reduced symmetric DNA methylation.</title>
        <authorList>
            <person name="Willing E.M."/>
            <person name="Rawat V."/>
            <person name="Mandakova T."/>
            <person name="Maumus F."/>
            <person name="James G.V."/>
            <person name="Nordstroem K.J."/>
            <person name="Becker C."/>
            <person name="Warthmann N."/>
            <person name="Chica C."/>
            <person name="Szarzynska B."/>
            <person name="Zytnicki M."/>
            <person name="Albani M.C."/>
            <person name="Kiefer C."/>
            <person name="Bergonzi S."/>
            <person name="Castaings L."/>
            <person name="Mateos J.L."/>
            <person name="Berns M.C."/>
            <person name="Bujdoso N."/>
            <person name="Piofczyk T."/>
            <person name="de Lorenzo L."/>
            <person name="Barrero-Sicilia C."/>
            <person name="Mateos I."/>
            <person name="Piednoel M."/>
            <person name="Hagmann J."/>
            <person name="Chen-Min-Tao R."/>
            <person name="Iglesias-Fernandez R."/>
            <person name="Schuster S.C."/>
            <person name="Alonso-Blanco C."/>
            <person name="Roudier F."/>
            <person name="Carbonero P."/>
            <person name="Paz-Ares J."/>
            <person name="Davis S.J."/>
            <person name="Pecinka A."/>
            <person name="Quesneville H."/>
            <person name="Colot V."/>
            <person name="Lysak M.A."/>
            <person name="Weigel D."/>
            <person name="Coupland G."/>
            <person name="Schneeberger K."/>
        </authorList>
    </citation>
    <scope>NUCLEOTIDE SEQUENCE [LARGE SCALE GENOMIC DNA]</scope>
    <source>
        <strain evidence="10">cv. Pajares</strain>
    </source>
</reference>
<dbReference type="SUPFAM" id="SSF103481">
    <property type="entry name" value="Multidrug resistance efflux transporter EmrE"/>
    <property type="match status" value="1"/>
</dbReference>
<comment type="subcellular location">
    <subcellularLocation>
        <location evidence="1 7">Membrane</location>
        <topology evidence="1 7">Multi-pass membrane protein</topology>
    </subcellularLocation>
</comment>
<dbReference type="PANTHER" id="PTHR31376:SF17">
    <property type="entry name" value="PURINE PERMEASE 21-RELATED"/>
    <property type="match status" value="1"/>
</dbReference>
<dbReference type="OrthoDB" id="1717816at2759"/>
<feature type="transmembrane region" description="Helical" evidence="7">
    <location>
        <begin position="75"/>
        <end position="96"/>
    </location>
</feature>
<keyword evidence="10" id="KW-1185">Reference proteome</keyword>
<dbReference type="EMBL" id="CM002875">
    <property type="protein sequence ID" value="KFK28499.1"/>
    <property type="molecule type" value="Genomic_DNA"/>
</dbReference>
<evidence type="ECO:0000256" key="3">
    <source>
        <dbReference type="ARBA" id="ARBA00022448"/>
    </source>
</evidence>
<feature type="transmembrane region" description="Helical" evidence="7">
    <location>
        <begin position="282"/>
        <end position="299"/>
    </location>
</feature>
<evidence type="ECO:0000256" key="4">
    <source>
        <dbReference type="ARBA" id="ARBA00022692"/>
    </source>
</evidence>
<name>A0A087GF47_ARAAL</name>